<feature type="region of interest" description="Disordered" evidence="1">
    <location>
        <begin position="1"/>
        <end position="24"/>
    </location>
</feature>
<sequence length="168" mass="18192">MFSPSFNTSTPSRDPDSLSPNLEQPSRTLSIHVCLVHPLGSRPVASCIPVSPPSVCLPEQANPQHGDARLLNCNRLSRHRQLERIAACRTRGCITIGLADQTPNLSGIKTIISPLSASNDHLASAVVLHMYTLQTCSVLPHCMSSRLPADASLLHPPRPLPRHPQPRA</sequence>
<name>A0A2T4C2H5_TRILO</name>
<organism evidence="2 3">
    <name type="scientific">Trichoderma longibrachiatum ATCC 18648</name>
    <dbReference type="NCBI Taxonomy" id="983965"/>
    <lineage>
        <taxon>Eukaryota</taxon>
        <taxon>Fungi</taxon>
        <taxon>Dikarya</taxon>
        <taxon>Ascomycota</taxon>
        <taxon>Pezizomycotina</taxon>
        <taxon>Sordariomycetes</taxon>
        <taxon>Hypocreomycetidae</taxon>
        <taxon>Hypocreales</taxon>
        <taxon>Hypocreaceae</taxon>
        <taxon>Trichoderma</taxon>
    </lineage>
</organism>
<accession>A0A2T4C2H5</accession>
<evidence type="ECO:0000313" key="2">
    <source>
        <dbReference type="EMBL" id="PTB75724.1"/>
    </source>
</evidence>
<proteinExistence type="predicted"/>
<evidence type="ECO:0000256" key="1">
    <source>
        <dbReference type="SAM" id="MobiDB-lite"/>
    </source>
</evidence>
<protein>
    <submittedName>
        <fullName evidence="2">Uncharacterized protein</fullName>
    </submittedName>
</protein>
<keyword evidence="3" id="KW-1185">Reference proteome</keyword>
<evidence type="ECO:0000313" key="3">
    <source>
        <dbReference type="Proteomes" id="UP000240760"/>
    </source>
</evidence>
<dbReference type="Proteomes" id="UP000240760">
    <property type="component" value="Unassembled WGS sequence"/>
</dbReference>
<reference evidence="2 3" key="1">
    <citation type="submission" date="2016-07" db="EMBL/GenBank/DDBJ databases">
        <title>Multiple horizontal gene transfer events from other fungi enriched the ability of initially mycotrophic Trichoderma (Ascomycota) to feed on dead plant biomass.</title>
        <authorList>
            <consortium name="DOE Joint Genome Institute"/>
            <person name="Aerts A."/>
            <person name="Atanasova L."/>
            <person name="Chenthamara K."/>
            <person name="Zhang J."/>
            <person name="Grujic M."/>
            <person name="Henrissat B."/>
            <person name="Kuo A."/>
            <person name="Salamov A."/>
            <person name="Lipzen A."/>
            <person name="Labutti K."/>
            <person name="Barry K."/>
            <person name="Miao Y."/>
            <person name="Rahimi M.J."/>
            <person name="Shen Q."/>
            <person name="Grigoriev I.V."/>
            <person name="Kubicek C.P."/>
            <person name="Druzhinina I.S."/>
        </authorList>
    </citation>
    <scope>NUCLEOTIDE SEQUENCE [LARGE SCALE GENOMIC DNA]</scope>
    <source>
        <strain evidence="2 3">ATCC 18648</strain>
    </source>
</reference>
<dbReference type="AlphaFoldDB" id="A0A2T4C2H5"/>
<gene>
    <name evidence="2" type="ORF">M440DRAFT_328125</name>
</gene>
<dbReference type="EMBL" id="KZ679133">
    <property type="protein sequence ID" value="PTB75724.1"/>
    <property type="molecule type" value="Genomic_DNA"/>
</dbReference>